<dbReference type="OrthoDB" id="7359345at2"/>
<reference evidence="2" key="1">
    <citation type="submission" date="2017-12" db="EMBL/GenBank/DDBJ databases">
        <title>Draft genome sequence of Telmatospirillum siberiense 26-4b1T, an acidotolerant peatland alphaproteobacterium potentially involved in sulfur cycling.</title>
        <authorList>
            <person name="Hausmann B."/>
            <person name="Pjevac P."/>
            <person name="Schreck K."/>
            <person name="Herbold C.W."/>
            <person name="Daims H."/>
            <person name="Wagner M."/>
            <person name="Pester M."/>
            <person name="Loy A."/>
        </authorList>
    </citation>
    <scope>NUCLEOTIDE SEQUENCE [LARGE SCALE GENOMIC DNA]</scope>
    <source>
        <strain evidence="2">26-4b1</strain>
    </source>
</reference>
<evidence type="ECO:0000313" key="1">
    <source>
        <dbReference type="EMBL" id="PKU22151.1"/>
    </source>
</evidence>
<comment type="caution">
    <text evidence="1">The sequence shown here is derived from an EMBL/GenBank/DDBJ whole genome shotgun (WGS) entry which is preliminary data.</text>
</comment>
<evidence type="ECO:0000313" key="2">
    <source>
        <dbReference type="Proteomes" id="UP000233293"/>
    </source>
</evidence>
<accession>A0A2N3PP11</accession>
<dbReference type="EMBL" id="PIUM01000037">
    <property type="protein sequence ID" value="PKU22151.1"/>
    <property type="molecule type" value="Genomic_DNA"/>
</dbReference>
<dbReference type="AlphaFoldDB" id="A0A2N3PP11"/>
<name>A0A2N3PP11_9PROT</name>
<proteinExistence type="predicted"/>
<organism evidence="1 2">
    <name type="scientific">Telmatospirillum siberiense</name>
    <dbReference type="NCBI Taxonomy" id="382514"/>
    <lineage>
        <taxon>Bacteria</taxon>
        <taxon>Pseudomonadati</taxon>
        <taxon>Pseudomonadota</taxon>
        <taxon>Alphaproteobacteria</taxon>
        <taxon>Rhodospirillales</taxon>
        <taxon>Rhodospirillaceae</taxon>
        <taxon>Telmatospirillum</taxon>
    </lineage>
</organism>
<keyword evidence="2" id="KW-1185">Reference proteome</keyword>
<dbReference type="Proteomes" id="UP000233293">
    <property type="component" value="Unassembled WGS sequence"/>
</dbReference>
<gene>
    <name evidence="1" type="ORF">CWS72_23260</name>
</gene>
<dbReference type="RefSeq" id="WP_101253035.1">
    <property type="nucleotide sequence ID" value="NZ_PIUM01000037.1"/>
</dbReference>
<sequence length="72" mass="7969">MDKRVESDIQTGDHFMKVSEAYGKIWTVVELRVASDSILHARLKASGAQNGSATIAANVLVDRHFWTPVDVE</sequence>
<protein>
    <submittedName>
        <fullName evidence="1">Uncharacterized protein</fullName>
    </submittedName>
</protein>